<evidence type="ECO:0000313" key="3">
    <source>
        <dbReference type="Proteomes" id="UP000031307"/>
    </source>
</evidence>
<accession>A0A0C1EQV2</accession>
<dbReference type="Proteomes" id="UP000031307">
    <property type="component" value="Unassembled WGS sequence"/>
</dbReference>
<dbReference type="SMART" id="SM00271">
    <property type="entry name" value="DnaJ"/>
    <property type="match status" value="1"/>
</dbReference>
<organism evidence="2 3">
    <name type="scientific">Parachlamydia acanthamoebae</name>
    <dbReference type="NCBI Taxonomy" id="83552"/>
    <lineage>
        <taxon>Bacteria</taxon>
        <taxon>Pseudomonadati</taxon>
        <taxon>Chlamydiota</taxon>
        <taxon>Chlamydiia</taxon>
        <taxon>Parachlamydiales</taxon>
        <taxon>Parachlamydiaceae</taxon>
        <taxon>Parachlamydia</taxon>
    </lineage>
</organism>
<dbReference type="CDD" id="cd06257">
    <property type="entry name" value="DnaJ"/>
    <property type="match status" value="1"/>
</dbReference>
<dbReference type="PANTHER" id="PTHR24074">
    <property type="entry name" value="CO-CHAPERONE PROTEIN DJLA"/>
    <property type="match status" value="1"/>
</dbReference>
<dbReference type="EMBL" id="JSAM01000015">
    <property type="protein sequence ID" value="KIA78534.1"/>
    <property type="molecule type" value="Genomic_DNA"/>
</dbReference>
<gene>
    <name evidence="2" type="ORF">DB43_DU00010</name>
</gene>
<dbReference type="Gene3D" id="1.10.287.110">
    <property type="entry name" value="DnaJ domain"/>
    <property type="match status" value="1"/>
</dbReference>
<feature type="domain" description="J" evidence="1">
    <location>
        <begin position="724"/>
        <end position="791"/>
    </location>
</feature>
<name>A0A0C1EQV2_9BACT</name>
<dbReference type="SUPFAM" id="SSF46565">
    <property type="entry name" value="Chaperone J-domain"/>
    <property type="match status" value="1"/>
</dbReference>
<protein>
    <recommendedName>
        <fullName evidence="1">J domain-containing protein</fullName>
    </recommendedName>
</protein>
<dbReference type="InterPro" id="IPR050817">
    <property type="entry name" value="DjlA_DnaK_co-chaperone"/>
</dbReference>
<dbReference type="InterPro" id="IPR001623">
    <property type="entry name" value="DnaJ_domain"/>
</dbReference>
<evidence type="ECO:0000259" key="1">
    <source>
        <dbReference type="PROSITE" id="PS50076"/>
    </source>
</evidence>
<reference evidence="2 3" key="1">
    <citation type="journal article" date="2014" name="Mol. Biol. Evol.">
        <title>Massive expansion of Ubiquitination-related gene families within the Chlamydiae.</title>
        <authorList>
            <person name="Domman D."/>
            <person name="Collingro A."/>
            <person name="Lagkouvardos I."/>
            <person name="Gehre L."/>
            <person name="Weinmaier T."/>
            <person name="Rattei T."/>
            <person name="Subtil A."/>
            <person name="Horn M."/>
        </authorList>
    </citation>
    <scope>NUCLEOTIDE SEQUENCE [LARGE SCALE GENOMIC DNA]</scope>
    <source>
        <strain evidence="2 3">OEW1</strain>
    </source>
</reference>
<proteinExistence type="predicted"/>
<dbReference type="RefSeq" id="WP_006342299.1">
    <property type="nucleotide sequence ID" value="NZ_JASBUT010000017.1"/>
</dbReference>
<evidence type="ECO:0000313" key="2">
    <source>
        <dbReference type="EMBL" id="KIA78534.1"/>
    </source>
</evidence>
<sequence length="791" mass="91793">MSIKFEQTPYLKVIRENEKFKNDRKIFDYTKEHLQFRYGDVNRQKFNKKYSAEGWFGRKITALPAAIWSGGVKVIYHFVKAIFIGVPKAFFDKGQCLKVHFFNVARDFQESYGRLASLFNDRYGHFHVQESQFQKTCYDCFIENVKGANSSKLTGSYYRLHVLKYGVMIDSEAKKTSLSDYKGKTIEERNKLLHRFNLIQAFSQFSASDISLNDFIDRTDIEILKILTLEDVIIPFQHSKLKFALLNEDKFNALSVRDLQEDSINPDQFSFIRQRLEKLFKNEGKSSKQKTINDYSDIHDIPLKDLTQISADDINKYKEKIPPVAFTFFTNDQIQNLKLSEMQATQNKALFFALDEAKAKERLALFDGQDVVDAIHKGLMTGSVLKFLSDKHVKELKLKQLSKEQVDVIFCYKDDSSQDACCFKAFNVDDVQSAIEEGILTTTYQLQLLTDQQLKGVRLSKLSTETIDHMFPSRDDNTPDLKRFANFEVEEVQAALNTGLITTTYQLQLLTDQQLKGVQLSKLSSETINRMFPSLDDNMADLKRFANFEVAEVQAVLDSEKLNAYQVKLISIEQIKSFEFSSMSQKMINMLFPPYSVDYFKEKYSSWSYTFREVNGKVLENSSRKRCAYTEDELQKMSKDQKQKNEELLAQLSLNQRKYLESHLYQKDNSTTRGSSQPYFDSFNFFFNNFFQQEFGSGFFGESDPFRQFFGEGFAVGTQPSQNESFAALGLQPNASKEEIKKAYKQLALKYHPDRNLRRLDEKESDYEIRRKECEEKFKEVSLAFANLAAE</sequence>
<dbReference type="InterPro" id="IPR036869">
    <property type="entry name" value="J_dom_sf"/>
</dbReference>
<comment type="caution">
    <text evidence="2">The sequence shown here is derived from an EMBL/GenBank/DDBJ whole genome shotgun (WGS) entry which is preliminary data.</text>
</comment>
<dbReference type="PROSITE" id="PS50076">
    <property type="entry name" value="DNAJ_2"/>
    <property type="match status" value="1"/>
</dbReference>
<dbReference type="PRINTS" id="PR00625">
    <property type="entry name" value="JDOMAIN"/>
</dbReference>
<dbReference type="AlphaFoldDB" id="A0A0C1EQV2"/>
<dbReference type="Pfam" id="PF00226">
    <property type="entry name" value="DnaJ"/>
    <property type="match status" value="1"/>
</dbReference>
<dbReference type="PATRIC" id="fig|83552.4.peg.222"/>